<dbReference type="EMBL" id="ML002519">
    <property type="protein sequence ID" value="RKP37249.1"/>
    <property type="molecule type" value="Genomic_DNA"/>
</dbReference>
<keyword evidence="10 12" id="KW-0413">Isomerase</keyword>
<evidence type="ECO:0000256" key="6">
    <source>
        <dbReference type="ARBA" id="ARBA00022498"/>
    </source>
</evidence>
<dbReference type="STRING" id="215637.A0A4V1J4Z2"/>
<evidence type="ECO:0000313" key="15">
    <source>
        <dbReference type="Proteomes" id="UP000268162"/>
    </source>
</evidence>
<dbReference type="GO" id="GO:0006571">
    <property type="term" value="P:tyrosine biosynthetic process"/>
    <property type="evidence" value="ECO:0007669"/>
    <property type="project" value="UniProtKB-KW"/>
</dbReference>
<comment type="pathway">
    <text evidence="2">Metabolic intermediate biosynthesis; prephenate biosynthesis; prephenate from chorismate: step 1/1.</text>
</comment>
<dbReference type="GO" id="GO:0009094">
    <property type="term" value="P:L-phenylalanine biosynthetic process"/>
    <property type="evidence" value="ECO:0007669"/>
    <property type="project" value="UniProtKB-KW"/>
</dbReference>
<organism evidence="14 15">
    <name type="scientific">Dimargaris cristalligena</name>
    <dbReference type="NCBI Taxonomy" id="215637"/>
    <lineage>
        <taxon>Eukaryota</taxon>
        <taxon>Fungi</taxon>
        <taxon>Fungi incertae sedis</taxon>
        <taxon>Zoopagomycota</taxon>
        <taxon>Kickxellomycotina</taxon>
        <taxon>Dimargaritomycetes</taxon>
        <taxon>Dimargaritales</taxon>
        <taxon>Dimargaritaceae</taxon>
        <taxon>Dimargaris</taxon>
    </lineage>
</organism>
<dbReference type="EC" id="5.4.99.5" evidence="3 12"/>
<dbReference type="AlphaFoldDB" id="A0A4V1J4Z2"/>
<evidence type="ECO:0000259" key="13">
    <source>
        <dbReference type="Pfam" id="PF01817"/>
    </source>
</evidence>
<evidence type="ECO:0000256" key="10">
    <source>
        <dbReference type="ARBA" id="ARBA00023235"/>
    </source>
</evidence>
<dbReference type="Pfam" id="PF01817">
    <property type="entry name" value="CM_2"/>
    <property type="match status" value="1"/>
</dbReference>
<evidence type="ECO:0000256" key="2">
    <source>
        <dbReference type="ARBA" id="ARBA00004817"/>
    </source>
</evidence>
<keyword evidence="5" id="KW-0963">Cytoplasm</keyword>
<sequence length="266" mass="30283">MDLLKTQTQLSLSELRNTLIRLEDTIIFGLIERAQFKSNDIIYQQGAFHFDNGFTGSFLEYLIWELEKAHAKVRRYQSPDEYPFTPADHQPPLPAPILPALDYPPILHPNHININAQILTMYTASLIPQACAPGDDSNYGSSATKDVECLQNLSKRIHYGKFIAESKFQDPQYHDQYVQLIKARDAKGIYQLLTNEAVERKLLRRLRRKATIYGQDIDDDDATATATANAAGPSKISPDVVVDLYEKYVIPLTKQVEVDYLLQRLD</sequence>
<keyword evidence="8 12" id="KW-0057">Aromatic amino acid biosynthesis</keyword>
<dbReference type="PIRSF" id="PIRSF017318">
    <property type="entry name" value="Chor_mut_AroQ_eu"/>
    <property type="match status" value="1"/>
</dbReference>
<feature type="domain" description="Chorismate mutase" evidence="13">
    <location>
        <begin position="142"/>
        <end position="257"/>
    </location>
</feature>
<dbReference type="Gene3D" id="1.10.590.10">
    <property type="entry name" value="Chorismate mutase, AroQ class superfamily, eukaryotic"/>
    <property type="match status" value="1"/>
</dbReference>
<comment type="subcellular location">
    <subcellularLocation>
        <location evidence="1">Cytoplasm</location>
    </subcellularLocation>
</comment>
<evidence type="ECO:0000256" key="1">
    <source>
        <dbReference type="ARBA" id="ARBA00004496"/>
    </source>
</evidence>
<accession>A0A4V1J4Z2</accession>
<dbReference type="InterPro" id="IPR036263">
    <property type="entry name" value="Chorismate_II_sf"/>
</dbReference>
<dbReference type="GO" id="GO:0005737">
    <property type="term" value="C:cytoplasm"/>
    <property type="evidence" value="ECO:0007669"/>
    <property type="project" value="UniProtKB-SubCell"/>
</dbReference>
<protein>
    <recommendedName>
        <fullName evidence="4 12">Chorismate mutase</fullName>
        <ecNumber evidence="3 12">5.4.99.5</ecNumber>
    </recommendedName>
</protein>
<keyword evidence="6" id="KW-0827">Tyrosine biosynthesis</keyword>
<comment type="catalytic activity">
    <reaction evidence="11">
        <text>chorismate = prephenate</text>
        <dbReference type="Rhea" id="RHEA:13897"/>
        <dbReference type="ChEBI" id="CHEBI:29748"/>
        <dbReference type="ChEBI" id="CHEBI:29934"/>
        <dbReference type="EC" id="5.4.99.5"/>
    </reaction>
    <physiologicalReaction direction="left-to-right" evidence="11">
        <dbReference type="Rhea" id="RHEA:13898"/>
    </physiologicalReaction>
</comment>
<keyword evidence="15" id="KW-1185">Reference proteome</keyword>
<reference evidence="15" key="1">
    <citation type="journal article" date="2018" name="Nat. Microbiol.">
        <title>Leveraging single-cell genomics to expand the fungal tree of life.</title>
        <authorList>
            <person name="Ahrendt S.R."/>
            <person name="Quandt C.A."/>
            <person name="Ciobanu D."/>
            <person name="Clum A."/>
            <person name="Salamov A."/>
            <person name="Andreopoulos B."/>
            <person name="Cheng J.F."/>
            <person name="Woyke T."/>
            <person name="Pelin A."/>
            <person name="Henrissat B."/>
            <person name="Reynolds N.K."/>
            <person name="Benny G.L."/>
            <person name="Smith M.E."/>
            <person name="James T.Y."/>
            <person name="Grigoriev I.V."/>
        </authorList>
    </citation>
    <scope>NUCLEOTIDE SEQUENCE [LARGE SCALE GENOMIC DNA]</scope>
    <source>
        <strain evidence="15">RSA 468</strain>
    </source>
</reference>
<dbReference type="InterPro" id="IPR008238">
    <property type="entry name" value="Chorismate_mutase_AroQ_euk"/>
</dbReference>
<evidence type="ECO:0000256" key="12">
    <source>
        <dbReference type="PIRNR" id="PIRNR017318"/>
    </source>
</evidence>
<dbReference type="PANTHER" id="PTHR21145:SF12">
    <property type="entry name" value="CHORISMATE MUTASE"/>
    <property type="match status" value="1"/>
</dbReference>
<dbReference type="SUPFAM" id="SSF48600">
    <property type="entry name" value="Chorismate mutase II"/>
    <property type="match status" value="1"/>
</dbReference>
<dbReference type="NCBIfam" id="TIGR01802">
    <property type="entry name" value="CM_pl-yst"/>
    <property type="match status" value="1"/>
</dbReference>
<evidence type="ECO:0000313" key="14">
    <source>
        <dbReference type="EMBL" id="RKP37249.1"/>
    </source>
</evidence>
<evidence type="ECO:0000256" key="4">
    <source>
        <dbReference type="ARBA" id="ARBA00020296"/>
    </source>
</evidence>
<dbReference type="PROSITE" id="PS51169">
    <property type="entry name" value="CHORISMATE_MUT_3"/>
    <property type="match status" value="1"/>
</dbReference>
<dbReference type="Proteomes" id="UP000268162">
    <property type="component" value="Unassembled WGS sequence"/>
</dbReference>
<keyword evidence="7 12" id="KW-0028">Amino-acid biosynthesis</keyword>
<dbReference type="UniPathway" id="UPA00120">
    <property type="reaction ID" value="UER00203"/>
</dbReference>
<dbReference type="GO" id="GO:0004106">
    <property type="term" value="F:chorismate mutase activity"/>
    <property type="evidence" value="ECO:0007669"/>
    <property type="project" value="UniProtKB-UniRule"/>
</dbReference>
<evidence type="ECO:0000256" key="5">
    <source>
        <dbReference type="ARBA" id="ARBA00022490"/>
    </source>
</evidence>
<dbReference type="InterPro" id="IPR002701">
    <property type="entry name" value="CM_II_prokaryot"/>
</dbReference>
<dbReference type="PANTHER" id="PTHR21145">
    <property type="entry name" value="CHORISMATE MUTASE"/>
    <property type="match status" value="1"/>
</dbReference>
<evidence type="ECO:0000256" key="3">
    <source>
        <dbReference type="ARBA" id="ARBA00012404"/>
    </source>
</evidence>
<dbReference type="InterPro" id="IPR037039">
    <property type="entry name" value="CM_AroQ_sf_eucaryotic"/>
</dbReference>
<evidence type="ECO:0000256" key="11">
    <source>
        <dbReference type="ARBA" id="ARBA00023979"/>
    </source>
</evidence>
<proteinExistence type="predicted"/>
<gene>
    <name evidence="14" type="ORF">BJ085DRAFT_15858</name>
</gene>
<evidence type="ECO:0000256" key="9">
    <source>
        <dbReference type="ARBA" id="ARBA00023222"/>
    </source>
</evidence>
<evidence type="ECO:0000256" key="7">
    <source>
        <dbReference type="ARBA" id="ARBA00022605"/>
    </source>
</evidence>
<dbReference type="GO" id="GO:0046417">
    <property type="term" value="P:chorismate metabolic process"/>
    <property type="evidence" value="ECO:0007669"/>
    <property type="project" value="InterPro"/>
</dbReference>
<keyword evidence="9" id="KW-0584">Phenylalanine biosynthesis</keyword>
<name>A0A4V1J4Z2_9FUNG</name>
<evidence type="ECO:0000256" key="8">
    <source>
        <dbReference type="ARBA" id="ARBA00023141"/>
    </source>
</evidence>